<sequence length="181" mass="18780">MDAAAERGVRSDTCCSDALRSRIRRTWESSRAVASACPGIPDSGGPDGRTRTVPSGTLSSHTVRSAVSALTFIWPDGSVVFDDVSFTVPTGNTALVGANGAGKSTLLRILAGELTPDRPLALSGGEATNNLDVPSVELLMEALSEWSGALLVVSHDAGFRARLALTREVDVSCAAPGTELR</sequence>
<comment type="caution">
    <text evidence="4">The sequence shown here is derived from an EMBL/GenBank/DDBJ whole genome shotgun (WGS) entry which is preliminary data.</text>
</comment>
<dbReference type="PANTHER" id="PTHR19211:SF14">
    <property type="entry name" value="ATP-BINDING CASSETTE SUB-FAMILY F MEMBER 1"/>
    <property type="match status" value="1"/>
</dbReference>
<feature type="domain" description="ABC transporter" evidence="3">
    <location>
        <begin position="82"/>
        <end position="130"/>
    </location>
</feature>
<proteinExistence type="predicted"/>
<evidence type="ECO:0000259" key="3">
    <source>
        <dbReference type="Pfam" id="PF00005"/>
    </source>
</evidence>
<evidence type="ECO:0000313" key="4">
    <source>
        <dbReference type="EMBL" id="GAA4386450.1"/>
    </source>
</evidence>
<dbReference type="InterPro" id="IPR003439">
    <property type="entry name" value="ABC_transporter-like_ATP-bd"/>
</dbReference>
<dbReference type="Gene3D" id="3.40.50.300">
    <property type="entry name" value="P-loop containing nucleotide triphosphate hydrolases"/>
    <property type="match status" value="1"/>
</dbReference>
<feature type="region of interest" description="Disordered" evidence="2">
    <location>
        <begin position="38"/>
        <end position="57"/>
    </location>
</feature>
<keyword evidence="1" id="KW-0677">Repeat</keyword>
<dbReference type="EMBL" id="BAABFR010000009">
    <property type="protein sequence ID" value="GAA4386450.1"/>
    <property type="molecule type" value="Genomic_DNA"/>
</dbReference>
<dbReference type="Pfam" id="PF00005">
    <property type="entry name" value="ABC_tran"/>
    <property type="match status" value="1"/>
</dbReference>
<gene>
    <name evidence="4" type="ORF">GCM10023147_09760</name>
</gene>
<dbReference type="InterPro" id="IPR027417">
    <property type="entry name" value="P-loop_NTPase"/>
</dbReference>
<dbReference type="SUPFAM" id="SSF52540">
    <property type="entry name" value="P-loop containing nucleoside triphosphate hydrolases"/>
    <property type="match status" value="1"/>
</dbReference>
<dbReference type="InterPro" id="IPR050611">
    <property type="entry name" value="ABCF"/>
</dbReference>
<evidence type="ECO:0000313" key="5">
    <source>
        <dbReference type="Proteomes" id="UP001500635"/>
    </source>
</evidence>
<reference evidence="5" key="1">
    <citation type="journal article" date="2019" name="Int. J. Syst. Evol. Microbiol.">
        <title>The Global Catalogue of Microorganisms (GCM) 10K type strain sequencing project: providing services to taxonomists for standard genome sequencing and annotation.</title>
        <authorList>
            <consortium name="The Broad Institute Genomics Platform"/>
            <consortium name="The Broad Institute Genome Sequencing Center for Infectious Disease"/>
            <person name="Wu L."/>
            <person name="Ma J."/>
        </authorList>
    </citation>
    <scope>NUCLEOTIDE SEQUENCE [LARGE SCALE GENOMIC DNA]</scope>
    <source>
        <strain evidence="5">JCM 17688</strain>
    </source>
</reference>
<evidence type="ECO:0000256" key="2">
    <source>
        <dbReference type="SAM" id="MobiDB-lite"/>
    </source>
</evidence>
<dbReference type="PANTHER" id="PTHR19211">
    <property type="entry name" value="ATP-BINDING TRANSPORT PROTEIN-RELATED"/>
    <property type="match status" value="1"/>
</dbReference>
<accession>A0ABP8J7K0</accession>
<protein>
    <recommendedName>
        <fullName evidence="3">ABC transporter domain-containing protein</fullName>
    </recommendedName>
</protein>
<organism evidence="4 5">
    <name type="scientific">Tsukamurella soli</name>
    <dbReference type="NCBI Taxonomy" id="644556"/>
    <lineage>
        <taxon>Bacteria</taxon>
        <taxon>Bacillati</taxon>
        <taxon>Actinomycetota</taxon>
        <taxon>Actinomycetes</taxon>
        <taxon>Mycobacteriales</taxon>
        <taxon>Tsukamurellaceae</taxon>
        <taxon>Tsukamurella</taxon>
    </lineage>
</organism>
<keyword evidence="5" id="KW-1185">Reference proteome</keyword>
<dbReference type="Proteomes" id="UP001500635">
    <property type="component" value="Unassembled WGS sequence"/>
</dbReference>
<name>A0ABP8J7K0_9ACTN</name>
<dbReference type="RefSeq" id="WP_344991692.1">
    <property type="nucleotide sequence ID" value="NZ_BAABFR010000009.1"/>
</dbReference>
<evidence type="ECO:0000256" key="1">
    <source>
        <dbReference type="ARBA" id="ARBA00022737"/>
    </source>
</evidence>